<evidence type="ECO:0008006" key="5">
    <source>
        <dbReference type="Google" id="ProtNLM"/>
    </source>
</evidence>
<dbReference type="RefSeq" id="WP_190182326.1">
    <property type="nucleotide sequence ID" value="NZ_BMVP01000001.1"/>
</dbReference>
<keyword evidence="4" id="KW-1185">Reference proteome</keyword>
<feature type="chain" id="PRO_5046536651" description="Integral membrane protein" evidence="2">
    <location>
        <begin position="32"/>
        <end position="164"/>
    </location>
</feature>
<evidence type="ECO:0000313" key="4">
    <source>
        <dbReference type="Proteomes" id="UP000642673"/>
    </source>
</evidence>
<evidence type="ECO:0000313" key="3">
    <source>
        <dbReference type="EMBL" id="GHB38656.1"/>
    </source>
</evidence>
<reference evidence="4" key="1">
    <citation type="journal article" date="2019" name="Int. J. Syst. Evol. Microbiol.">
        <title>The Global Catalogue of Microorganisms (GCM) 10K type strain sequencing project: providing services to taxonomists for standard genome sequencing and annotation.</title>
        <authorList>
            <consortium name="The Broad Institute Genomics Platform"/>
            <consortium name="The Broad Institute Genome Sequencing Center for Infectious Disease"/>
            <person name="Wu L."/>
            <person name="Ma J."/>
        </authorList>
    </citation>
    <scope>NUCLEOTIDE SEQUENCE [LARGE SCALE GENOMIC DNA]</scope>
    <source>
        <strain evidence="4">JCM 4738</strain>
    </source>
</reference>
<comment type="caution">
    <text evidence="3">The sequence shown here is derived from an EMBL/GenBank/DDBJ whole genome shotgun (WGS) entry which is preliminary data.</text>
</comment>
<feature type="signal peptide" evidence="2">
    <location>
        <begin position="1"/>
        <end position="31"/>
    </location>
</feature>
<gene>
    <name evidence="3" type="ORF">GCM10010347_05160</name>
</gene>
<dbReference type="EMBL" id="BMVP01000001">
    <property type="protein sequence ID" value="GHB38656.1"/>
    <property type="molecule type" value="Genomic_DNA"/>
</dbReference>
<name>A0ABQ3EGL0_9ACTN</name>
<keyword evidence="1" id="KW-1133">Transmembrane helix</keyword>
<keyword evidence="2" id="KW-0732">Signal</keyword>
<dbReference type="Proteomes" id="UP000642673">
    <property type="component" value="Unassembled WGS sequence"/>
</dbReference>
<feature type="transmembrane region" description="Helical" evidence="1">
    <location>
        <begin position="138"/>
        <end position="156"/>
    </location>
</feature>
<keyword evidence="1" id="KW-0472">Membrane</keyword>
<sequence length="164" mass="15854">MPATRKRYRLVGAAAATLAVTAVTPAGVAHANASASVSPGVVAPGSRVSLSVTGCVSRSARASSPAFGDVQLAPGNAQDTRLSGSAIVFGSAATGSHPVTFQCGGTGGERVTVTLTVSVGAARGGLGGSVDPVSTGPVAIGGALVASALGAGVWVLRRRREPHA</sequence>
<evidence type="ECO:0000256" key="2">
    <source>
        <dbReference type="SAM" id="SignalP"/>
    </source>
</evidence>
<keyword evidence="1" id="KW-0812">Transmembrane</keyword>
<proteinExistence type="predicted"/>
<evidence type="ECO:0000256" key="1">
    <source>
        <dbReference type="SAM" id="Phobius"/>
    </source>
</evidence>
<organism evidence="3 4">
    <name type="scientific">Streptomyces cirratus</name>
    <dbReference type="NCBI Taxonomy" id="68187"/>
    <lineage>
        <taxon>Bacteria</taxon>
        <taxon>Bacillati</taxon>
        <taxon>Actinomycetota</taxon>
        <taxon>Actinomycetes</taxon>
        <taxon>Kitasatosporales</taxon>
        <taxon>Streptomycetaceae</taxon>
        <taxon>Streptomyces</taxon>
    </lineage>
</organism>
<protein>
    <recommendedName>
        <fullName evidence="5">Integral membrane protein</fullName>
    </recommendedName>
</protein>
<accession>A0ABQ3EGL0</accession>